<dbReference type="Pfam" id="PF07110">
    <property type="entry name" value="EthD"/>
    <property type="match status" value="1"/>
</dbReference>
<accession>A0A1T5DZ15</accession>
<reference evidence="3" key="1">
    <citation type="submission" date="2017-02" db="EMBL/GenBank/DDBJ databases">
        <authorList>
            <person name="Varghese N."/>
            <person name="Submissions S."/>
        </authorList>
    </citation>
    <scope>NUCLEOTIDE SEQUENCE [LARGE SCALE GENOMIC DNA]</scope>
    <source>
        <strain evidence="3">UM2</strain>
    </source>
</reference>
<dbReference type="InterPro" id="IPR009799">
    <property type="entry name" value="EthD_dom"/>
</dbReference>
<dbReference type="STRING" id="439228.SAMN06295920_10637"/>
<dbReference type="EMBL" id="FUYM01000006">
    <property type="protein sequence ID" value="SKB76961.1"/>
    <property type="molecule type" value="Genomic_DNA"/>
</dbReference>
<feature type="domain" description="EthD" evidence="1">
    <location>
        <begin position="27"/>
        <end position="106"/>
    </location>
</feature>
<proteinExistence type="predicted"/>
<dbReference type="SUPFAM" id="SSF54909">
    <property type="entry name" value="Dimeric alpha+beta barrel"/>
    <property type="match status" value="1"/>
</dbReference>
<evidence type="ECO:0000313" key="3">
    <source>
        <dbReference type="Proteomes" id="UP000189818"/>
    </source>
</evidence>
<dbReference type="Proteomes" id="UP000189818">
    <property type="component" value="Unassembled WGS sequence"/>
</dbReference>
<dbReference type="Gene3D" id="3.30.70.100">
    <property type="match status" value="1"/>
</dbReference>
<gene>
    <name evidence="2" type="ORF">SAMN06295920_10637</name>
</gene>
<protein>
    <recommendedName>
        <fullName evidence="1">EthD domain-containing protein</fullName>
    </recommendedName>
</protein>
<organism evidence="2 3">
    <name type="scientific">Rhizorhabdus histidinilytica</name>
    <dbReference type="NCBI Taxonomy" id="439228"/>
    <lineage>
        <taxon>Bacteria</taxon>
        <taxon>Pseudomonadati</taxon>
        <taxon>Pseudomonadota</taxon>
        <taxon>Alphaproteobacteria</taxon>
        <taxon>Sphingomonadales</taxon>
        <taxon>Sphingomonadaceae</taxon>
        <taxon>Rhizorhabdus</taxon>
    </lineage>
</organism>
<name>A0A1T5DZ15_9SPHN</name>
<evidence type="ECO:0000259" key="1">
    <source>
        <dbReference type="Pfam" id="PF07110"/>
    </source>
</evidence>
<dbReference type="AlphaFoldDB" id="A0A1T5DZ15"/>
<keyword evidence="3" id="KW-1185">Reference proteome</keyword>
<sequence length="201" mass="21759">MLVVQRAGRDAAVSGETIKTIGFMPRRPDIDRAAFKAYYETRHAPLAVPLFPFRRYRRNHLADAAVEPGFDCISEFWVGSLAEIGSLMEGEVGDRMRADEPNFMDQPRILAVRAEPVATGSDAGRTMALLRSEGGDPDALVNTARQSGAGLDLLAPFGKEPAPFDAILRCDGAVPPLPAGWTTALTVTVEAHETDPATLRR</sequence>
<dbReference type="NCBIfam" id="TIGR02118">
    <property type="entry name" value="EthD family reductase"/>
    <property type="match status" value="1"/>
</dbReference>
<dbReference type="InterPro" id="IPR011008">
    <property type="entry name" value="Dimeric_a/b-barrel"/>
</dbReference>
<dbReference type="GO" id="GO:0016491">
    <property type="term" value="F:oxidoreductase activity"/>
    <property type="evidence" value="ECO:0007669"/>
    <property type="project" value="InterPro"/>
</dbReference>
<evidence type="ECO:0000313" key="2">
    <source>
        <dbReference type="EMBL" id="SKB76961.1"/>
    </source>
</evidence>